<keyword evidence="1" id="KW-0472">Membrane</keyword>
<evidence type="ECO:0000313" key="4">
    <source>
        <dbReference type="Proteomes" id="UP001354971"/>
    </source>
</evidence>
<reference evidence="3 4" key="1">
    <citation type="submission" date="2024-01" db="EMBL/GenBank/DDBJ databases">
        <title>Hyphobacterium bacterium isolated from marine sediment.</title>
        <authorList>
            <person name="Zhao S."/>
        </authorList>
    </citation>
    <scope>NUCLEOTIDE SEQUENCE [LARGE SCALE GENOMIC DNA]</scope>
    <source>
        <strain evidence="4">HN65</strain>
    </source>
</reference>
<proteinExistence type="predicted"/>
<keyword evidence="1" id="KW-1133">Transmembrane helix</keyword>
<evidence type="ECO:0000256" key="1">
    <source>
        <dbReference type="SAM" id="Phobius"/>
    </source>
</evidence>
<evidence type="ECO:0000313" key="3">
    <source>
        <dbReference type="EMBL" id="MEE2526536.1"/>
    </source>
</evidence>
<dbReference type="Proteomes" id="UP001354971">
    <property type="component" value="Unassembled WGS sequence"/>
</dbReference>
<dbReference type="InterPro" id="IPR025962">
    <property type="entry name" value="SdpI/YhfL"/>
</dbReference>
<evidence type="ECO:0000259" key="2">
    <source>
        <dbReference type="Pfam" id="PF07853"/>
    </source>
</evidence>
<feature type="transmembrane region" description="Helical" evidence="1">
    <location>
        <begin position="85"/>
        <end position="107"/>
    </location>
</feature>
<dbReference type="Pfam" id="PF07853">
    <property type="entry name" value="DUF1648"/>
    <property type="match status" value="1"/>
</dbReference>
<sequence length="229" mass="24445">MIRLGLLISLIAFIIAAAFSAYGWIHTEPGAQIPVHFSLSGEANRYGSKAEAFLFLPALLIGISFLMSLAPSIDPRGGNIRRSRPMYIVGWIIGVVALAGGQGLITWTAVGGGIEGEAMARSVGVFIAIIMLLLGLVVAKARPNFFAGIRTPWTLSSDLAWDKTHRMASRIYLLIGAAGLASALLLPPEMVTIGLLVALLASTLGLVIYSWFVWKNDPARETLSPDEAD</sequence>
<dbReference type="RefSeq" id="WP_330199199.1">
    <property type="nucleotide sequence ID" value="NZ_JAZDRP010000005.1"/>
</dbReference>
<feature type="transmembrane region" description="Helical" evidence="1">
    <location>
        <begin position="119"/>
        <end position="139"/>
    </location>
</feature>
<gene>
    <name evidence="3" type="ORF">V0U79_09170</name>
</gene>
<dbReference type="InterPro" id="IPR026272">
    <property type="entry name" value="SdpI"/>
</dbReference>
<feature type="transmembrane region" description="Helical" evidence="1">
    <location>
        <begin position="193"/>
        <end position="214"/>
    </location>
</feature>
<protein>
    <submittedName>
        <fullName evidence="3">SdpI family protein</fullName>
    </submittedName>
</protein>
<dbReference type="EMBL" id="JAZDRP010000005">
    <property type="protein sequence ID" value="MEE2526536.1"/>
    <property type="molecule type" value="Genomic_DNA"/>
</dbReference>
<keyword evidence="4" id="KW-1185">Reference proteome</keyword>
<dbReference type="PANTHER" id="PTHR37810:SF5">
    <property type="entry name" value="IMMUNITY PROTEIN SDPI"/>
    <property type="match status" value="1"/>
</dbReference>
<comment type="caution">
    <text evidence="3">The sequence shown here is derived from an EMBL/GenBank/DDBJ whole genome shotgun (WGS) entry which is preliminary data.</text>
</comment>
<dbReference type="Pfam" id="PF13630">
    <property type="entry name" value="SdpI"/>
    <property type="match status" value="1"/>
</dbReference>
<dbReference type="PANTHER" id="PTHR37810">
    <property type="entry name" value="IMMUNITY PROTEIN SDPI"/>
    <property type="match status" value="1"/>
</dbReference>
<dbReference type="InterPro" id="IPR012867">
    <property type="entry name" value="DUF1648"/>
</dbReference>
<organism evidence="3 4">
    <name type="scientific">Hyphobacterium lacteum</name>
    <dbReference type="NCBI Taxonomy" id="3116575"/>
    <lineage>
        <taxon>Bacteria</taxon>
        <taxon>Pseudomonadati</taxon>
        <taxon>Pseudomonadota</taxon>
        <taxon>Alphaproteobacteria</taxon>
        <taxon>Maricaulales</taxon>
        <taxon>Maricaulaceae</taxon>
        <taxon>Hyphobacterium</taxon>
    </lineage>
</organism>
<feature type="transmembrane region" description="Helical" evidence="1">
    <location>
        <begin position="52"/>
        <end position="73"/>
    </location>
</feature>
<feature type="domain" description="DUF1648" evidence="2">
    <location>
        <begin position="30"/>
        <end position="61"/>
    </location>
</feature>
<dbReference type="PIRSF" id="PIRSF038959">
    <property type="entry name" value="SdpI"/>
    <property type="match status" value="1"/>
</dbReference>
<keyword evidence="1" id="KW-0812">Transmembrane</keyword>
<feature type="transmembrane region" description="Helical" evidence="1">
    <location>
        <begin position="171"/>
        <end position="187"/>
    </location>
</feature>
<name>A0ABU7LRK2_9PROT</name>
<accession>A0ABU7LRK2</accession>